<dbReference type="AlphaFoldDB" id="A0A6I3IDA8"/>
<sequence length="47" mass="5160">MRTFDELMAEAAATDLTGWGRRGAALERAGSTVAVLAALARLRRHYR</sequence>
<dbReference type="Proteomes" id="UP000431092">
    <property type="component" value="Unassembled WGS sequence"/>
</dbReference>
<proteinExistence type="predicted"/>
<accession>A0A6I3IDA8</accession>
<evidence type="ECO:0000313" key="2">
    <source>
        <dbReference type="Proteomes" id="UP000431092"/>
    </source>
</evidence>
<gene>
    <name evidence="1" type="ORF">GGG17_01305</name>
</gene>
<name>A0A6I3IDA8_9MICO</name>
<comment type="caution">
    <text evidence="1">The sequence shown here is derived from an EMBL/GenBank/DDBJ whole genome shotgun (WGS) entry which is preliminary data.</text>
</comment>
<organism evidence="1 2">
    <name type="scientific">Arsenicicoccus cauae</name>
    <dbReference type="NCBI Taxonomy" id="2663847"/>
    <lineage>
        <taxon>Bacteria</taxon>
        <taxon>Bacillati</taxon>
        <taxon>Actinomycetota</taxon>
        <taxon>Actinomycetes</taxon>
        <taxon>Micrococcales</taxon>
        <taxon>Intrasporangiaceae</taxon>
        <taxon>Arsenicicoccus</taxon>
    </lineage>
</organism>
<dbReference type="EMBL" id="WLVL01000004">
    <property type="protein sequence ID" value="MTB70633.1"/>
    <property type="molecule type" value="Genomic_DNA"/>
</dbReference>
<protein>
    <submittedName>
        <fullName evidence="1">Uncharacterized protein</fullName>
    </submittedName>
</protein>
<reference evidence="1 2" key="1">
    <citation type="submission" date="2019-11" db="EMBL/GenBank/DDBJ databases">
        <title>Whole genome sequencing identifies a novel species of the genus Arsenicicoccus isolated from human blood.</title>
        <authorList>
            <person name="Jeong J.H."/>
            <person name="Kweon O.J."/>
            <person name="Kim H.R."/>
            <person name="Kim T.-H."/>
            <person name="Ha S.-M."/>
            <person name="Lee M.-K."/>
        </authorList>
    </citation>
    <scope>NUCLEOTIDE SEQUENCE [LARGE SCALE GENOMIC DNA]</scope>
    <source>
        <strain evidence="1 2">MKL-02</strain>
    </source>
</reference>
<dbReference type="RefSeq" id="WP_154592001.1">
    <property type="nucleotide sequence ID" value="NZ_WLVL01000004.1"/>
</dbReference>
<keyword evidence="2" id="KW-1185">Reference proteome</keyword>
<evidence type="ECO:0000313" key="1">
    <source>
        <dbReference type="EMBL" id="MTB70633.1"/>
    </source>
</evidence>